<dbReference type="PANTHER" id="PTHR22749">
    <property type="entry name" value="RIBOFLAVIN KINASE/FMN ADENYLYLTRANSFERASE"/>
    <property type="match status" value="1"/>
</dbReference>
<evidence type="ECO:0000256" key="1">
    <source>
        <dbReference type="ARBA" id="ARBA00003572"/>
    </source>
</evidence>
<gene>
    <name evidence="13" type="ORF">SAPINGB_P002299</name>
</gene>
<dbReference type="InterPro" id="IPR023468">
    <property type="entry name" value="Riboflavin_kinase"/>
</dbReference>
<dbReference type="AlphaFoldDB" id="A0A5E8BDH8"/>
<evidence type="ECO:0000313" key="14">
    <source>
        <dbReference type="Proteomes" id="UP000398389"/>
    </source>
</evidence>
<evidence type="ECO:0000256" key="9">
    <source>
        <dbReference type="ARBA" id="ARBA00022741"/>
    </source>
</evidence>
<dbReference type="SUPFAM" id="SSF82114">
    <property type="entry name" value="Riboflavin kinase-like"/>
    <property type="match status" value="1"/>
</dbReference>
<dbReference type="InterPro" id="IPR015865">
    <property type="entry name" value="Riboflavin_kinase_bac/euk"/>
</dbReference>
<dbReference type="EC" id="2.7.1.26" evidence="4"/>
<keyword evidence="14" id="KW-1185">Reference proteome</keyword>
<comment type="function">
    <text evidence="1">Catalyzes the phosphorylation of riboflavin (vitamin B2) to form flavin mononucleotide (FMN) coenzyme.</text>
</comment>
<dbReference type="Gene3D" id="2.40.30.30">
    <property type="entry name" value="Riboflavin kinase-like"/>
    <property type="match status" value="1"/>
</dbReference>
<organism evidence="13 14">
    <name type="scientific">Magnusiomyces paraingens</name>
    <dbReference type="NCBI Taxonomy" id="2606893"/>
    <lineage>
        <taxon>Eukaryota</taxon>
        <taxon>Fungi</taxon>
        <taxon>Dikarya</taxon>
        <taxon>Ascomycota</taxon>
        <taxon>Saccharomycotina</taxon>
        <taxon>Dipodascomycetes</taxon>
        <taxon>Dipodascales</taxon>
        <taxon>Dipodascaceae</taxon>
        <taxon>Magnusiomyces</taxon>
    </lineage>
</organism>
<dbReference type="UniPathway" id="UPA00276">
    <property type="reaction ID" value="UER00406"/>
</dbReference>
<comment type="similarity">
    <text evidence="3">Belongs to the flavokinase family.</text>
</comment>
<evidence type="ECO:0000256" key="6">
    <source>
        <dbReference type="ARBA" id="ARBA00022630"/>
    </source>
</evidence>
<dbReference type="OrthoDB" id="276388at2759"/>
<dbReference type="InterPro" id="IPR023465">
    <property type="entry name" value="Riboflavin_kinase_dom_sf"/>
</dbReference>
<evidence type="ECO:0000256" key="5">
    <source>
        <dbReference type="ARBA" id="ARBA00017394"/>
    </source>
</evidence>
<dbReference type="GO" id="GO:0005524">
    <property type="term" value="F:ATP binding"/>
    <property type="evidence" value="ECO:0007669"/>
    <property type="project" value="UniProtKB-KW"/>
</dbReference>
<evidence type="ECO:0000256" key="3">
    <source>
        <dbReference type="ARBA" id="ARBA00010108"/>
    </source>
</evidence>
<evidence type="ECO:0000256" key="4">
    <source>
        <dbReference type="ARBA" id="ARBA00012105"/>
    </source>
</evidence>
<keyword evidence="9" id="KW-0547">Nucleotide-binding</keyword>
<dbReference type="RefSeq" id="XP_031852909.1">
    <property type="nucleotide sequence ID" value="XM_031997018.1"/>
</dbReference>
<evidence type="ECO:0000259" key="12">
    <source>
        <dbReference type="SMART" id="SM00904"/>
    </source>
</evidence>
<evidence type="ECO:0000256" key="2">
    <source>
        <dbReference type="ARBA" id="ARBA00005201"/>
    </source>
</evidence>
<evidence type="ECO:0000256" key="7">
    <source>
        <dbReference type="ARBA" id="ARBA00022643"/>
    </source>
</evidence>
<evidence type="ECO:0000256" key="11">
    <source>
        <dbReference type="ARBA" id="ARBA00029960"/>
    </source>
</evidence>
<keyword evidence="8" id="KW-0808">Transferase</keyword>
<keyword evidence="6" id="KW-0285">Flavoprotein</keyword>
<evidence type="ECO:0000313" key="13">
    <source>
        <dbReference type="EMBL" id="VVT49498.1"/>
    </source>
</evidence>
<dbReference type="Pfam" id="PF01687">
    <property type="entry name" value="Flavokinase"/>
    <property type="match status" value="1"/>
</dbReference>
<dbReference type="GO" id="GO:0008531">
    <property type="term" value="F:riboflavin kinase activity"/>
    <property type="evidence" value="ECO:0007669"/>
    <property type="project" value="UniProtKB-EC"/>
</dbReference>
<evidence type="ECO:0000256" key="8">
    <source>
        <dbReference type="ARBA" id="ARBA00022679"/>
    </source>
</evidence>
<proteinExistence type="inferred from homology"/>
<protein>
    <recommendedName>
        <fullName evidence="5">Riboflavin kinase</fullName>
        <ecNumber evidence="4">2.7.1.26</ecNumber>
    </recommendedName>
    <alternativeName>
        <fullName evidence="11">Flavin mononucleotide kinase 1</fullName>
    </alternativeName>
</protein>
<sequence>MTSRTDRPSIVGPESPQQPYPLFSDTVVVAGFGRGSSDLGIPTANIPPDSYEPVLKATTGYEASDTGIYYGYARVDVGNAKALSACEERNKEYLKDRGGSNGSIVNPQGRDIDFTFGASLSDKDAGVVYPMVMSVGWNPFYGNSSRSAEIYIMHKFGGPFYGARIRYVVLGYIRPELDYVSVEALIADINTDVQVAERSLARKEYSKYKDDAFFR</sequence>
<dbReference type="EMBL" id="CABVLU010000002">
    <property type="protein sequence ID" value="VVT49498.1"/>
    <property type="molecule type" value="Genomic_DNA"/>
</dbReference>
<keyword evidence="7" id="KW-0288">FMN</keyword>
<evidence type="ECO:0000256" key="10">
    <source>
        <dbReference type="ARBA" id="ARBA00022840"/>
    </source>
</evidence>
<comment type="pathway">
    <text evidence="2">Cofactor biosynthesis; FMN biosynthesis; FMN from riboflavin (ATP route): step 1/1.</text>
</comment>
<dbReference type="GO" id="GO:0009231">
    <property type="term" value="P:riboflavin biosynthetic process"/>
    <property type="evidence" value="ECO:0007669"/>
    <property type="project" value="InterPro"/>
</dbReference>
<dbReference type="GO" id="GO:0005739">
    <property type="term" value="C:mitochondrion"/>
    <property type="evidence" value="ECO:0007669"/>
    <property type="project" value="TreeGrafter"/>
</dbReference>
<keyword evidence="10" id="KW-0067">ATP-binding</keyword>
<name>A0A5E8BDH8_9ASCO</name>
<reference evidence="13 14" key="1">
    <citation type="submission" date="2019-09" db="EMBL/GenBank/DDBJ databases">
        <authorList>
            <person name="Brejova B."/>
        </authorList>
    </citation>
    <scope>NUCLEOTIDE SEQUENCE [LARGE SCALE GENOMIC DNA]</scope>
</reference>
<dbReference type="Proteomes" id="UP000398389">
    <property type="component" value="Unassembled WGS sequence"/>
</dbReference>
<feature type="domain" description="Riboflavin kinase" evidence="12">
    <location>
        <begin position="17"/>
        <end position="201"/>
    </location>
</feature>
<dbReference type="PANTHER" id="PTHR22749:SF6">
    <property type="entry name" value="RIBOFLAVIN KINASE"/>
    <property type="match status" value="1"/>
</dbReference>
<dbReference type="GeneID" id="43581118"/>
<dbReference type="GO" id="GO:0009398">
    <property type="term" value="P:FMN biosynthetic process"/>
    <property type="evidence" value="ECO:0007669"/>
    <property type="project" value="UniProtKB-UniPathway"/>
</dbReference>
<accession>A0A5E8BDH8</accession>
<dbReference type="SMART" id="SM00904">
    <property type="entry name" value="Flavokinase"/>
    <property type="match status" value="1"/>
</dbReference>